<comment type="caution">
    <text evidence="1">The sequence shown here is derived from an EMBL/GenBank/DDBJ whole genome shotgun (WGS) entry which is preliminary data.</text>
</comment>
<reference evidence="1 2" key="1">
    <citation type="journal article" date="2014" name="Am. J. Bot.">
        <title>Genome assembly and annotation for red clover (Trifolium pratense; Fabaceae).</title>
        <authorList>
            <person name="Istvanek J."/>
            <person name="Jaros M."/>
            <person name="Krenek A."/>
            <person name="Repkova J."/>
        </authorList>
    </citation>
    <scope>NUCLEOTIDE SEQUENCE [LARGE SCALE GENOMIC DNA]</scope>
    <source>
        <strain evidence="2">cv. Tatra</strain>
        <tissue evidence="1">Young leaves</tissue>
    </source>
</reference>
<gene>
    <name evidence="1" type="ORF">L195_g051374</name>
</gene>
<protein>
    <submittedName>
        <fullName evidence="1">F-box family protein</fullName>
    </submittedName>
</protein>
<feature type="non-terminal residue" evidence="1">
    <location>
        <position position="1"/>
    </location>
</feature>
<dbReference type="Proteomes" id="UP000236291">
    <property type="component" value="Unassembled WGS sequence"/>
</dbReference>
<accession>A0A2K3JZ62</accession>
<dbReference type="EMBL" id="ASHM01080494">
    <property type="protein sequence ID" value="PNX59353.1"/>
    <property type="molecule type" value="Genomic_DNA"/>
</dbReference>
<dbReference type="AlphaFoldDB" id="A0A2K3JZ62"/>
<name>A0A2K3JZ62_TRIPR</name>
<evidence type="ECO:0000313" key="1">
    <source>
        <dbReference type="EMBL" id="PNX59353.1"/>
    </source>
</evidence>
<organism evidence="1 2">
    <name type="scientific">Trifolium pratense</name>
    <name type="common">Red clover</name>
    <dbReference type="NCBI Taxonomy" id="57577"/>
    <lineage>
        <taxon>Eukaryota</taxon>
        <taxon>Viridiplantae</taxon>
        <taxon>Streptophyta</taxon>
        <taxon>Embryophyta</taxon>
        <taxon>Tracheophyta</taxon>
        <taxon>Spermatophyta</taxon>
        <taxon>Magnoliopsida</taxon>
        <taxon>eudicotyledons</taxon>
        <taxon>Gunneridae</taxon>
        <taxon>Pentapetalae</taxon>
        <taxon>rosids</taxon>
        <taxon>fabids</taxon>
        <taxon>Fabales</taxon>
        <taxon>Fabaceae</taxon>
        <taxon>Papilionoideae</taxon>
        <taxon>50 kb inversion clade</taxon>
        <taxon>NPAAA clade</taxon>
        <taxon>Hologalegina</taxon>
        <taxon>IRL clade</taxon>
        <taxon>Trifolieae</taxon>
        <taxon>Trifolium</taxon>
    </lineage>
</organism>
<proteinExistence type="predicted"/>
<sequence length="183" mass="20515">ETYVESKIWVVEAVTCSLDNDACVSGVVVREMRRCRGIWFGDEDFFSGRRTPFTNLWPRLFVSASPMLRIGGGGLLTPMGASQLKVMAFSWQLLYDRVPMKENLRLRGILPLESSSNCVWCPDICGSSSLLFLHCKVALVVCYEIFKWLGVVIVGYALKSQLQIRRAARGAAQDQNFASLQIL</sequence>
<evidence type="ECO:0000313" key="2">
    <source>
        <dbReference type="Proteomes" id="UP000236291"/>
    </source>
</evidence>
<reference evidence="1 2" key="2">
    <citation type="journal article" date="2017" name="Front. Plant Sci.">
        <title>Gene Classification and Mining of Molecular Markers Useful in Red Clover (Trifolium pratense) Breeding.</title>
        <authorList>
            <person name="Istvanek J."/>
            <person name="Dluhosova J."/>
            <person name="Dluhos P."/>
            <person name="Patkova L."/>
            <person name="Nedelnik J."/>
            <person name="Repkova J."/>
        </authorList>
    </citation>
    <scope>NUCLEOTIDE SEQUENCE [LARGE SCALE GENOMIC DNA]</scope>
    <source>
        <strain evidence="2">cv. Tatra</strain>
        <tissue evidence="1">Young leaves</tissue>
    </source>
</reference>